<evidence type="ECO:0000313" key="4">
    <source>
        <dbReference type="Proteomes" id="UP000358366"/>
    </source>
</evidence>
<dbReference type="SUPFAM" id="SSF52540">
    <property type="entry name" value="P-loop containing nucleoside triphosphate hydrolases"/>
    <property type="match status" value="1"/>
</dbReference>
<dbReference type="InterPro" id="IPR027417">
    <property type="entry name" value="P-loop_NTPase"/>
</dbReference>
<sequence length="140" mass="15630">MVNLLTGPKGSGKTQQMIEQANKQAKECKGNVVFIKKTHRDTASVAFDIRTICMDDFPSITNTDEYIGFLYGMYSSNHDIECIFIDGILKHADISIENIPGFIDRLKKLSEECGINFYVSISAEKAELKDINLDGCTLLN</sequence>
<reference evidence="1 3" key="1">
    <citation type="submission" date="2018-08" db="EMBL/GenBank/DDBJ databases">
        <title>A genome reference for cultivated species of the human gut microbiota.</title>
        <authorList>
            <person name="Zou Y."/>
            <person name="Xue W."/>
            <person name="Luo G."/>
        </authorList>
    </citation>
    <scope>NUCLEOTIDE SEQUENCE [LARGE SCALE GENOMIC DNA]</scope>
    <source>
        <strain evidence="1 3">TF09-3</strain>
    </source>
</reference>
<dbReference type="Proteomes" id="UP000261324">
    <property type="component" value="Unassembled WGS sequence"/>
</dbReference>
<evidence type="ECO:0000313" key="3">
    <source>
        <dbReference type="Proteomes" id="UP000261324"/>
    </source>
</evidence>
<dbReference type="EMBL" id="CABHNI010000061">
    <property type="protein sequence ID" value="VUX23131.1"/>
    <property type="molecule type" value="Genomic_DNA"/>
</dbReference>
<evidence type="ECO:0000313" key="2">
    <source>
        <dbReference type="EMBL" id="VUX23131.1"/>
    </source>
</evidence>
<proteinExistence type="predicted"/>
<dbReference type="Proteomes" id="UP000358366">
    <property type="component" value="Unassembled WGS sequence"/>
</dbReference>
<dbReference type="RefSeq" id="WP_005338775.1">
    <property type="nucleotide sequence ID" value="NZ_CABHNI010000061.1"/>
</dbReference>
<organism evidence="1 3">
    <name type="scientific">Dorea formicigenerans</name>
    <dbReference type="NCBI Taxonomy" id="39486"/>
    <lineage>
        <taxon>Bacteria</taxon>
        <taxon>Bacillati</taxon>
        <taxon>Bacillota</taxon>
        <taxon>Clostridia</taxon>
        <taxon>Lachnospirales</taxon>
        <taxon>Lachnospiraceae</taxon>
        <taxon>Dorea</taxon>
    </lineage>
</organism>
<evidence type="ECO:0008006" key="5">
    <source>
        <dbReference type="Google" id="ProtNLM"/>
    </source>
</evidence>
<reference evidence="2 4" key="2">
    <citation type="submission" date="2019-07" db="EMBL/GenBank/DDBJ databases">
        <authorList>
            <person name="Hibberd C M."/>
            <person name="Gehrig L. J."/>
            <person name="Chang H.-W."/>
            <person name="Venkatesh S."/>
        </authorList>
    </citation>
    <scope>NUCLEOTIDE SEQUENCE [LARGE SCALE GENOMIC DNA]</scope>
    <source>
        <strain evidence="2">Dorea_formicigenerans_SSTS_Bg7063</strain>
    </source>
</reference>
<evidence type="ECO:0000313" key="1">
    <source>
        <dbReference type="EMBL" id="RGK83299.1"/>
    </source>
</evidence>
<dbReference type="EMBL" id="QSRA01000009">
    <property type="protein sequence ID" value="RGK83299.1"/>
    <property type="molecule type" value="Genomic_DNA"/>
</dbReference>
<dbReference type="AlphaFoldDB" id="A0A3E4PTH8"/>
<accession>A0A3E4PTH8</accession>
<gene>
    <name evidence="2" type="ORF">DFSSTS7063_03200</name>
    <name evidence="1" type="ORF">DXC93_07995</name>
</gene>
<protein>
    <recommendedName>
        <fullName evidence="5">Twitching motility protein PilT</fullName>
    </recommendedName>
</protein>
<dbReference type="Gene3D" id="3.40.50.300">
    <property type="entry name" value="P-loop containing nucleotide triphosphate hydrolases"/>
    <property type="match status" value="1"/>
</dbReference>
<name>A0A3E4PTH8_9FIRM</name>